<dbReference type="PANTHER" id="PTHR43289">
    <property type="entry name" value="MITOGEN-ACTIVATED PROTEIN KINASE KINASE KINASE 20-RELATED"/>
    <property type="match status" value="1"/>
</dbReference>
<keyword evidence="8" id="KW-1185">Reference proteome</keyword>
<evidence type="ECO:0000256" key="3">
    <source>
        <dbReference type="ARBA" id="ARBA00022777"/>
    </source>
</evidence>
<dbReference type="InterPro" id="IPR011009">
    <property type="entry name" value="Kinase-like_dom_sf"/>
</dbReference>
<dbReference type="GO" id="GO:0004674">
    <property type="term" value="F:protein serine/threonine kinase activity"/>
    <property type="evidence" value="ECO:0007669"/>
    <property type="project" value="TreeGrafter"/>
</dbReference>
<evidence type="ECO:0000256" key="2">
    <source>
        <dbReference type="ARBA" id="ARBA00022741"/>
    </source>
</evidence>
<evidence type="ECO:0000313" key="8">
    <source>
        <dbReference type="Proteomes" id="UP000680865"/>
    </source>
</evidence>
<dbReference type="Pfam" id="PF00069">
    <property type="entry name" value="Pkinase"/>
    <property type="match status" value="1"/>
</dbReference>
<dbReference type="InterPro" id="IPR017441">
    <property type="entry name" value="Protein_kinase_ATP_BS"/>
</dbReference>
<accession>A0A919VNC9</accession>
<dbReference type="PROSITE" id="PS00107">
    <property type="entry name" value="PROTEIN_KINASE_ATP"/>
    <property type="match status" value="1"/>
</dbReference>
<proteinExistence type="predicted"/>
<organism evidence="7 8">
    <name type="scientific">Winogradskya consettensis</name>
    <dbReference type="NCBI Taxonomy" id="113560"/>
    <lineage>
        <taxon>Bacteria</taxon>
        <taxon>Bacillati</taxon>
        <taxon>Actinomycetota</taxon>
        <taxon>Actinomycetes</taxon>
        <taxon>Micromonosporales</taxon>
        <taxon>Micromonosporaceae</taxon>
        <taxon>Winogradskya</taxon>
    </lineage>
</organism>
<dbReference type="CDD" id="cd14014">
    <property type="entry name" value="STKc_PknB_like"/>
    <property type="match status" value="1"/>
</dbReference>
<dbReference type="PANTHER" id="PTHR43289:SF34">
    <property type="entry name" value="SERINE_THREONINE-PROTEIN KINASE YBDM-RELATED"/>
    <property type="match status" value="1"/>
</dbReference>
<keyword evidence="4 5" id="KW-0067">ATP-binding</keyword>
<feature type="domain" description="Protein kinase" evidence="6">
    <location>
        <begin position="19"/>
        <end position="271"/>
    </location>
</feature>
<dbReference type="InterPro" id="IPR000719">
    <property type="entry name" value="Prot_kinase_dom"/>
</dbReference>
<evidence type="ECO:0000256" key="5">
    <source>
        <dbReference type="PROSITE-ProRule" id="PRU10141"/>
    </source>
</evidence>
<dbReference type="Proteomes" id="UP000680865">
    <property type="component" value="Unassembled WGS sequence"/>
</dbReference>
<dbReference type="AlphaFoldDB" id="A0A919VNC9"/>
<evidence type="ECO:0000313" key="7">
    <source>
        <dbReference type="EMBL" id="GIM69790.1"/>
    </source>
</evidence>
<dbReference type="Gene3D" id="1.10.510.10">
    <property type="entry name" value="Transferase(Phosphotransferase) domain 1"/>
    <property type="match status" value="1"/>
</dbReference>
<dbReference type="RefSeq" id="WP_212996632.1">
    <property type="nucleotide sequence ID" value="NZ_BAAATW010000005.1"/>
</dbReference>
<dbReference type="PROSITE" id="PS50011">
    <property type="entry name" value="PROTEIN_KINASE_DOM"/>
    <property type="match status" value="1"/>
</dbReference>
<name>A0A919VNC9_9ACTN</name>
<evidence type="ECO:0000256" key="1">
    <source>
        <dbReference type="ARBA" id="ARBA00022679"/>
    </source>
</evidence>
<comment type="caution">
    <text evidence="7">The sequence shown here is derived from an EMBL/GenBank/DDBJ whole genome shotgun (WGS) entry which is preliminary data.</text>
</comment>
<dbReference type="PROSITE" id="PS00108">
    <property type="entry name" value="PROTEIN_KINASE_ST"/>
    <property type="match status" value="1"/>
</dbReference>
<keyword evidence="1" id="KW-0808">Transferase</keyword>
<protein>
    <recommendedName>
        <fullName evidence="6">Protein kinase domain-containing protein</fullName>
    </recommendedName>
</protein>
<dbReference type="SMART" id="SM00220">
    <property type="entry name" value="S_TKc"/>
    <property type="match status" value="1"/>
</dbReference>
<keyword evidence="2 5" id="KW-0547">Nucleotide-binding</keyword>
<dbReference type="Gene3D" id="3.30.200.20">
    <property type="entry name" value="Phosphorylase Kinase, domain 1"/>
    <property type="match status" value="1"/>
</dbReference>
<dbReference type="InterPro" id="IPR008271">
    <property type="entry name" value="Ser/Thr_kinase_AS"/>
</dbReference>
<dbReference type="GO" id="GO:0005524">
    <property type="term" value="F:ATP binding"/>
    <property type="evidence" value="ECO:0007669"/>
    <property type="project" value="UniProtKB-UniRule"/>
</dbReference>
<dbReference type="SUPFAM" id="SSF56112">
    <property type="entry name" value="Protein kinase-like (PK-like)"/>
    <property type="match status" value="1"/>
</dbReference>
<gene>
    <name evidence="7" type="ORF">Aco04nite_17060</name>
</gene>
<dbReference type="EMBL" id="BOQP01000007">
    <property type="protein sequence ID" value="GIM69790.1"/>
    <property type="molecule type" value="Genomic_DNA"/>
</dbReference>
<keyword evidence="3" id="KW-0418">Kinase</keyword>
<sequence length="550" mass="58735">MSTQGTPLRPEDPRHIGAYQLISRLGAGGMGVVYEARAADGRRVALKIVHADLAEDHEFRSRFRSEVTRARQVPPFCTAEVLDADPDAPRPYLVVEFVDGPSLADDVARHGPVSAANLHGLAIGVATALAAIHEAGVIHRDLKPHNVLLAPGSPKVIDFGIAQTLDPTSQHTRTGQMVGTVNYMAPERFGAPGSPVTTAADVFAWGCVIAYAGQGTPPFDADSPLGVFGRILHGEPTLDGLDGQLHTLVKQALDPVPELRPTARELVDALLSPGTDGVLRDVFERQPEMRTAVQQVRATPAVPRPPRTDPVIRGPRGSKALIATIAALALALAGGLGFVARTGTGWFDTPAAVTEPSARPPALVVPSGSVKVTDPLTTAAGWEAYEVANNRTYCRYADGRLQVRNFQDGNWHCEGPDLDLTGSFALQVTGRIEQAGSCLKVWFAESSTWQYSLDVCEDVWRLIVADQGPGDERVVREWGDSATDAGKDLRLQMVVQNGTVRVGHDDILIGDHRIGEGFEGLDELGLTSAPAVEQGPFSVSYSNAEIRSIP</sequence>
<feature type="binding site" evidence="5">
    <location>
        <position position="47"/>
    </location>
    <ligand>
        <name>ATP</name>
        <dbReference type="ChEBI" id="CHEBI:30616"/>
    </ligand>
</feature>
<evidence type="ECO:0000259" key="6">
    <source>
        <dbReference type="PROSITE" id="PS50011"/>
    </source>
</evidence>
<reference evidence="7" key="1">
    <citation type="submission" date="2021-03" db="EMBL/GenBank/DDBJ databases">
        <title>Whole genome shotgun sequence of Actinoplanes consettensis NBRC 14913.</title>
        <authorList>
            <person name="Komaki H."/>
            <person name="Tamura T."/>
        </authorList>
    </citation>
    <scope>NUCLEOTIDE SEQUENCE</scope>
    <source>
        <strain evidence="7">NBRC 14913</strain>
    </source>
</reference>
<evidence type="ECO:0000256" key="4">
    <source>
        <dbReference type="ARBA" id="ARBA00022840"/>
    </source>
</evidence>